<keyword evidence="3" id="KW-0597">Phosphoprotein</keyword>
<dbReference type="Pfam" id="PF01729">
    <property type="entry name" value="QRPTase_C"/>
    <property type="match status" value="1"/>
</dbReference>
<dbReference type="UniPathway" id="UPA00253">
    <property type="reaction ID" value="UER00457"/>
</dbReference>
<sequence length="395" mass="43194">MAKFHIATADDIISGRATDIYFIRTVETLKAAGLDDAVVRAEFHVASLPEGYKWAVFAGLKEALYALEGKPVTVYALPEGTLFGENQPLMVIEGRYVDFAVFETTVLGILRHYSSIATKAARVKKAAGDKSCLFFGARVLHPAVQPMADRAAYIGGCDGVAGVLGAELMGKQAVGTMPHALMIIFRALKGDHTEAWVWFDAAAPPQVPRIVLADTFLDEREEAVLAVKRLGERLWGVRLDTPGSRRGNMRRIVEEVRWTLELMGRRDVKIVVSGGLDEEAVAELADIVDAFGVGTSIAFPPSVDISMDIVEVKVGGAWTPITKRGKLPGFKQLYDCGGLKRVVRPWGEPPPKCADGSEGRPLIKKYMEDGKIVESIPSEDEIRRYVLRQLESAEL</sequence>
<dbReference type="InterPro" id="IPR035809">
    <property type="entry name" value="NAPRTase_arc-type"/>
</dbReference>
<dbReference type="PATRIC" id="fig|768679.9.peg.510"/>
<dbReference type="GO" id="GO:0004514">
    <property type="term" value="F:nicotinate-nucleotide diphosphorylase (carboxylating) activity"/>
    <property type="evidence" value="ECO:0007669"/>
    <property type="project" value="InterPro"/>
</dbReference>
<evidence type="ECO:0000256" key="2">
    <source>
        <dbReference type="ARBA" id="ARBA00013236"/>
    </source>
</evidence>
<dbReference type="eggNOG" id="arCOG01481">
    <property type="taxonomic scope" value="Archaea"/>
</dbReference>
<dbReference type="PANTHER" id="PTHR43202:SF1">
    <property type="entry name" value="NICOTINATE PHOSPHORIBOSYLTRANSFERASE"/>
    <property type="match status" value="1"/>
</dbReference>
<organism evidence="10 11">
    <name type="scientific">Thermoproteus tenax (strain ATCC 35583 / DSM 2078 / JCM 9277 / NBRC 100435 / Kra 1)</name>
    <dbReference type="NCBI Taxonomy" id="768679"/>
    <lineage>
        <taxon>Archaea</taxon>
        <taxon>Thermoproteota</taxon>
        <taxon>Thermoprotei</taxon>
        <taxon>Thermoproteales</taxon>
        <taxon>Thermoproteaceae</taxon>
        <taxon>Thermoproteus</taxon>
    </lineage>
</organism>
<dbReference type="InterPro" id="IPR022412">
    <property type="entry name" value="Quinolinate_PRibosylTrfase_N"/>
</dbReference>
<evidence type="ECO:0000256" key="4">
    <source>
        <dbReference type="ARBA" id="ARBA00022598"/>
    </source>
</evidence>
<evidence type="ECO:0000256" key="5">
    <source>
        <dbReference type="ARBA" id="ARBA00022642"/>
    </source>
</evidence>
<gene>
    <name evidence="10" type="primary">pncB</name>
    <name evidence="10" type="ordered locus">TTX_0495</name>
</gene>
<dbReference type="PaxDb" id="768679-TTX_0495"/>
<evidence type="ECO:0000259" key="8">
    <source>
        <dbReference type="Pfam" id="PF01729"/>
    </source>
</evidence>
<dbReference type="Gene3D" id="3.90.1170.20">
    <property type="entry name" value="Quinolinate phosphoribosyl transferase, N-terminal domain"/>
    <property type="match status" value="1"/>
</dbReference>
<keyword evidence="5" id="KW-0662">Pyridine nucleotide biosynthesis</keyword>
<dbReference type="PIRSF" id="PIRSF000484">
    <property type="entry name" value="NAPRT"/>
    <property type="match status" value="1"/>
</dbReference>
<comment type="catalytic activity">
    <reaction evidence="7">
        <text>5-phospho-alpha-D-ribose 1-diphosphate + nicotinate + ATP + H2O = nicotinate beta-D-ribonucleotide + ADP + phosphate + diphosphate</text>
        <dbReference type="Rhea" id="RHEA:36163"/>
        <dbReference type="ChEBI" id="CHEBI:15377"/>
        <dbReference type="ChEBI" id="CHEBI:30616"/>
        <dbReference type="ChEBI" id="CHEBI:32544"/>
        <dbReference type="ChEBI" id="CHEBI:33019"/>
        <dbReference type="ChEBI" id="CHEBI:43474"/>
        <dbReference type="ChEBI" id="CHEBI:57502"/>
        <dbReference type="ChEBI" id="CHEBI:58017"/>
        <dbReference type="ChEBI" id="CHEBI:456216"/>
        <dbReference type="EC" id="6.3.4.21"/>
    </reaction>
</comment>
<dbReference type="Proteomes" id="UP000002654">
    <property type="component" value="Chromosome"/>
</dbReference>
<dbReference type="InterPro" id="IPR013785">
    <property type="entry name" value="Aldolase_TIM"/>
</dbReference>
<evidence type="ECO:0000256" key="3">
    <source>
        <dbReference type="ARBA" id="ARBA00022553"/>
    </source>
</evidence>
<evidence type="ECO:0000256" key="6">
    <source>
        <dbReference type="ARBA" id="ARBA00022679"/>
    </source>
</evidence>
<dbReference type="HOGENOM" id="CLU_043773_0_0_2"/>
<evidence type="ECO:0000256" key="7">
    <source>
        <dbReference type="ARBA" id="ARBA00048668"/>
    </source>
</evidence>
<evidence type="ECO:0000313" key="11">
    <source>
        <dbReference type="Proteomes" id="UP000002654"/>
    </source>
</evidence>
<dbReference type="KEGG" id="ttn:TTX_0495"/>
<dbReference type="InterPro" id="IPR037128">
    <property type="entry name" value="Quinolinate_PRibosylTase_N_sf"/>
</dbReference>
<feature type="domain" description="Quinolinate phosphoribosyl transferase N-terminal" evidence="9">
    <location>
        <begin position="19"/>
        <end position="114"/>
    </location>
</feature>
<dbReference type="GO" id="GO:0004516">
    <property type="term" value="F:nicotinate phosphoribosyltransferase activity"/>
    <property type="evidence" value="ECO:0007669"/>
    <property type="project" value="UniProtKB-EC"/>
</dbReference>
<comment type="pathway">
    <text evidence="1">Cofactor biosynthesis; NAD(+) biosynthesis; nicotinate D-ribonucleotide from nicotinate: step 1/1.</text>
</comment>
<dbReference type="SUPFAM" id="SSF51690">
    <property type="entry name" value="Nicotinate/Quinolinate PRTase C-terminal domain-like"/>
    <property type="match status" value="1"/>
</dbReference>
<dbReference type="InterPro" id="IPR002638">
    <property type="entry name" value="Quinolinate_PRibosylTrfase_C"/>
</dbReference>
<keyword evidence="6 10" id="KW-0808">Transferase</keyword>
<evidence type="ECO:0000259" key="9">
    <source>
        <dbReference type="Pfam" id="PF02749"/>
    </source>
</evidence>
<dbReference type="Pfam" id="PF02749">
    <property type="entry name" value="QRPTase_N"/>
    <property type="match status" value="1"/>
</dbReference>
<dbReference type="RefSeq" id="WP_014126419.1">
    <property type="nucleotide sequence ID" value="NC_016070.1"/>
</dbReference>
<dbReference type="PANTHER" id="PTHR43202">
    <property type="entry name" value="NICOTINATE-NUCLEOTIDE PYROPHOSPHORYLASE"/>
    <property type="match status" value="1"/>
</dbReference>
<dbReference type="OrthoDB" id="371831at2157"/>
<dbReference type="Gene3D" id="3.20.20.70">
    <property type="entry name" value="Aldolase class I"/>
    <property type="match status" value="1"/>
</dbReference>
<dbReference type="GeneID" id="11263497"/>
<dbReference type="EC" id="6.3.4.21" evidence="2"/>
<dbReference type="CDD" id="cd01571">
    <property type="entry name" value="NAPRTase_B"/>
    <property type="match status" value="1"/>
</dbReference>
<dbReference type="InterPro" id="IPR036068">
    <property type="entry name" value="Nicotinate_pribotase-like_C"/>
</dbReference>
<evidence type="ECO:0000313" key="10">
    <source>
        <dbReference type="EMBL" id="CCC81162.1"/>
    </source>
</evidence>
<keyword evidence="4" id="KW-0436">Ligase</keyword>
<dbReference type="InterPro" id="IPR053190">
    <property type="entry name" value="NAPRTase-like"/>
</dbReference>
<keyword evidence="11" id="KW-1185">Reference proteome</keyword>
<name>G4RNL8_THETK</name>
<dbReference type="STRING" id="768679.TTX_0495"/>
<evidence type="ECO:0000256" key="1">
    <source>
        <dbReference type="ARBA" id="ARBA00004952"/>
    </source>
</evidence>
<dbReference type="SUPFAM" id="SSF54675">
    <property type="entry name" value="Nicotinate/Quinolinate PRTase N-terminal domain-like"/>
    <property type="match status" value="1"/>
</dbReference>
<dbReference type="EMBL" id="FN869859">
    <property type="protein sequence ID" value="CCC81162.1"/>
    <property type="molecule type" value="Genomic_DNA"/>
</dbReference>
<protein>
    <recommendedName>
        <fullName evidence="2">nicotinate phosphoribosyltransferase</fullName>
        <ecNumber evidence="2">6.3.4.21</ecNumber>
    </recommendedName>
</protein>
<dbReference type="InterPro" id="IPR007229">
    <property type="entry name" value="Nic_PRibTrfase-Fam"/>
</dbReference>
<keyword evidence="10" id="KW-0328">Glycosyltransferase</keyword>
<reference evidence="10 11" key="1">
    <citation type="journal article" date="2011" name="PLoS ONE">
        <title>The complete genome sequence of Thermoproteus tenax: a physiologically versatile member of the Crenarchaeota.</title>
        <authorList>
            <person name="Siebers B."/>
            <person name="Zaparty M."/>
            <person name="Raddatz G."/>
            <person name="Tjaden B."/>
            <person name="Albers S.V."/>
            <person name="Bell S.D."/>
            <person name="Blombach F."/>
            <person name="Kletzin A."/>
            <person name="Kyrpides N."/>
            <person name="Lanz C."/>
            <person name="Plagens A."/>
            <person name="Rampp M."/>
            <person name="Rosinus A."/>
            <person name="von Jan M."/>
            <person name="Makarova K.S."/>
            <person name="Klenk H.P."/>
            <person name="Schuster S.C."/>
            <person name="Hensel R."/>
        </authorList>
    </citation>
    <scope>NUCLEOTIDE SEQUENCE [LARGE SCALE GENOMIC DNA]</scope>
    <source>
        <strain evidence="11">ATCC 35583 / DSM 2078 / JCM 9277 / NBRC 100435 / Kra 1</strain>
    </source>
</reference>
<dbReference type="AlphaFoldDB" id="G4RNL8"/>
<accession>G4RNL8</accession>
<dbReference type="NCBIfam" id="NF006415">
    <property type="entry name" value="PRK08662.1"/>
    <property type="match status" value="1"/>
</dbReference>
<dbReference type="GO" id="GO:0009435">
    <property type="term" value="P:NAD+ biosynthetic process"/>
    <property type="evidence" value="ECO:0007669"/>
    <property type="project" value="UniProtKB-UniPathway"/>
</dbReference>
<proteinExistence type="predicted"/>
<feature type="domain" description="Quinolinate phosphoribosyl transferase C-terminal" evidence="8">
    <location>
        <begin position="116"/>
        <end position="308"/>
    </location>
</feature>